<accession>A0AC61L0Z7</accession>
<reference evidence="1" key="1">
    <citation type="submission" date="2018-01" db="EMBL/GenBank/DDBJ databases">
        <authorList>
            <person name="Krukenberg V."/>
        </authorList>
    </citation>
    <scope>NUCLEOTIDE SEQUENCE</scope>
    <source>
        <strain evidence="1">E20ANME2</strain>
    </source>
</reference>
<gene>
    <name evidence="1" type="ORF">C4B59_12070</name>
</gene>
<evidence type="ECO:0000313" key="1">
    <source>
        <dbReference type="EMBL" id="PXF59079.1"/>
    </source>
</evidence>
<dbReference type="Proteomes" id="UP000248329">
    <property type="component" value="Unassembled WGS sequence"/>
</dbReference>
<dbReference type="EMBL" id="PQXF01000028">
    <property type="protein sequence ID" value="PXF59079.1"/>
    <property type="molecule type" value="Genomic_DNA"/>
</dbReference>
<name>A0AC61L0Z7_9EURY</name>
<comment type="caution">
    <text evidence="1">The sequence shown here is derived from an EMBL/GenBank/DDBJ whole genome shotgun (WGS) entry which is preliminary data.</text>
</comment>
<proteinExistence type="predicted"/>
<protein>
    <submittedName>
        <fullName evidence="1">TIGR02710 family CRISPR-associated protein</fullName>
    </submittedName>
</protein>
<evidence type="ECO:0000313" key="2">
    <source>
        <dbReference type="Proteomes" id="UP000248329"/>
    </source>
</evidence>
<sequence>MLNRILLVSVGGSADPIVNAIKEHNPDFVYFFCSSGPRGSEKTIDGPGDPCGDKRRTKCPECGHIHYIGDPKGRAIAFQAGLAKDQYEIVAVDNPDDLNVCYRRLLELAEQIEVVHEDCQIIANYTGGTKTMSAAMALVGVMTEQWDLSLNVGPRRDLIHVRSGDVPVVIDKWSIFYQNRLESQREPLENHYYAFVASSISEMLHRPIEGSLRDRLIETKVICEAFDLWDRFRHEAALELLEPYGRKFAPYIIHAKKILGTIRATGYELVPDLLKNAERRAIQKHYDDAISRLYRATELFAQIRLEKEYGYQTDDLRLNQLPKNLRDEYKEHLRGDKLILGLRNDYELLSKLKDPIGRTFKEREVRIIDALTRRNSSIGAHGLIPMGARDYHLVADSLGGFIMEASGGIGVDLTMEQLPGSEILR</sequence>
<organism evidence="1 2">
    <name type="scientific">Candidatus Methanogaster sp</name>
    <dbReference type="NCBI Taxonomy" id="3386292"/>
    <lineage>
        <taxon>Archaea</taxon>
        <taxon>Methanobacteriati</taxon>
        <taxon>Methanobacteriota</taxon>
        <taxon>Stenosarchaea group</taxon>
        <taxon>Methanomicrobia</taxon>
        <taxon>Methanosarcinales</taxon>
        <taxon>ANME-2 cluster</taxon>
        <taxon>Candidatus Methanogasteraceae</taxon>
        <taxon>Candidatus Methanogaster</taxon>
    </lineage>
</organism>